<accession>A0A9D2KFV8</accession>
<dbReference type="EMBL" id="DXAJ01000072">
    <property type="protein sequence ID" value="HJA02671.1"/>
    <property type="molecule type" value="Genomic_DNA"/>
</dbReference>
<keyword evidence="1" id="KW-0408">Iron</keyword>
<dbReference type="GO" id="GO:0046914">
    <property type="term" value="F:transition metal ion binding"/>
    <property type="evidence" value="ECO:0007669"/>
    <property type="project" value="InterPro"/>
</dbReference>
<comment type="caution">
    <text evidence="3">The sequence shown here is derived from an EMBL/GenBank/DDBJ whole genome shotgun (WGS) entry which is preliminary data.</text>
</comment>
<evidence type="ECO:0000313" key="3">
    <source>
        <dbReference type="EMBL" id="HJA02671.1"/>
    </source>
</evidence>
<dbReference type="SMART" id="SM00899">
    <property type="entry name" value="FeoA"/>
    <property type="match status" value="1"/>
</dbReference>
<dbReference type="Proteomes" id="UP000824221">
    <property type="component" value="Unassembled WGS sequence"/>
</dbReference>
<evidence type="ECO:0000256" key="1">
    <source>
        <dbReference type="ARBA" id="ARBA00023004"/>
    </source>
</evidence>
<name>A0A9D2KFV8_9FIRM</name>
<dbReference type="InterPro" id="IPR038157">
    <property type="entry name" value="FeoA_core_dom"/>
</dbReference>
<dbReference type="Pfam" id="PF04023">
    <property type="entry name" value="FeoA"/>
    <property type="match status" value="1"/>
</dbReference>
<dbReference type="InterPro" id="IPR008988">
    <property type="entry name" value="Transcriptional_repressor_C"/>
</dbReference>
<evidence type="ECO:0000313" key="4">
    <source>
        <dbReference type="Proteomes" id="UP000824221"/>
    </source>
</evidence>
<dbReference type="InterPro" id="IPR007167">
    <property type="entry name" value="Fe-transptr_FeoA-like"/>
</dbReference>
<dbReference type="AlphaFoldDB" id="A0A9D2KFV8"/>
<dbReference type="SUPFAM" id="SSF50037">
    <property type="entry name" value="C-terminal domain of transcriptional repressors"/>
    <property type="match status" value="1"/>
</dbReference>
<reference evidence="3" key="2">
    <citation type="submission" date="2021-04" db="EMBL/GenBank/DDBJ databases">
        <authorList>
            <person name="Gilroy R."/>
        </authorList>
    </citation>
    <scope>NUCLEOTIDE SEQUENCE</scope>
    <source>
        <strain evidence="3">CHK156-179</strain>
    </source>
</reference>
<proteinExistence type="predicted"/>
<sequence length="79" mass="9059">MHLNEAQKDKDYIVKSIGLPFETERRLQALGMTDDTPIRVVNRKGKGILVVKLRGTRFAFGYNITKNIEVEEAPDEQQQ</sequence>
<evidence type="ECO:0000259" key="2">
    <source>
        <dbReference type="SMART" id="SM00899"/>
    </source>
</evidence>
<protein>
    <submittedName>
        <fullName evidence="3">FeoA domain-containing protein</fullName>
    </submittedName>
</protein>
<gene>
    <name evidence="3" type="ORF">H9797_04745</name>
</gene>
<dbReference type="Gene3D" id="2.30.30.90">
    <property type="match status" value="1"/>
</dbReference>
<feature type="domain" description="Ferrous iron transporter FeoA-like" evidence="2">
    <location>
        <begin position="1"/>
        <end position="72"/>
    </location>
</feature>
<reference evidence="3" key="1">
    <citation type="journal article" date="2021" name="PeerJ">
        <title>Extensive microbial diversity within the chicken gut microbiome revealed by metagenomics and culture.</title>
        <authorList>
            <person name="Gilroy R."/>
            <person name="Ravi A."/>
            <person name="Getino M."/>
            <person name="Pursley I."/>
            <person name="Horton D.L."/>
            <person name="Alikhan N.F."/>
            <person name="Baker D."/>
            <person name="Gharbi K."/>
            <person name="Hall N."/>
            <person name="Watson M."/>
            <person name="Adriaenssens E.M."/>
            <person name="Foster-Nyarko E."/>
            <person name="Jarju S."/>
            <person name="Secka A."/>
            <person name="Antonio M."/>
            <person name="Oren A."/>
            <person name="Chaudhuri R.R."/>
            <person name="La Ragione R."/>
            <person name="Hildebrand F."/>
            <person name="Pallen M.J."/>
        </authorList>
    </citation>
    <scope>NUCLEOTIDE SEQUENCE</scope>
    <source>
        <strain evidence="3">CHK156-179</strain>
    </source>
</reference>
<organism evidence="3 4">
    <name type="scientific">Candidatus Gallimonas gallistercoris</name>
    <dbReference type="NCBI Taxonomy" id="2838602"/>
    <lineage>
        <taxon>Bacteria</taxon>
        <taxon>Bacillati</taxon>
        <taxon>Bacillota</taxon>
        <taxon>Clostridia</taxon>
        <taxon>Candidatus Gallimonas</taxon>
    </lineage>
</organism>